<feature type="region of interest" description="Disordered" evidence="1">
    <location>
        <begin position="1"/>
        <end position="27"/>
    </location>
</feature>
<evidence type="ECO:0000256" key="1">
    <source>
        <dbReference type="SAM" id="MobiDB-lite"/>
    </source>
</evidence>
<name>H9BWW8_9ARCH</name>
<accession>H9BWW8</accession>
<organism evidence="2">
    <name type="scientific">uncultured archaeon W4-93a</name>
    <dbReference type="NCBI Taxonomy" id="1131007"/>
    <lineage>
        <taxon>Archaea</taxon>
        <taxon>environmental samples</taxon>
    </lineage>
</organism>
<dbReference type="AlphaFoldDB" id="H9BWW8"/>
<dbReference type="EMBL" id="JQ085821">
    <property type="protein sequence ID" value="AFD03290.1"/>
    <property type="molecule type" value="Genomic_DNA"/>
</dbReference>
<reference evidence="2" key="1">
    <citation type="submission" date="2011-11" db="EMBL/GenBank/DDBJ databases">
        <title>Construction and analysis of a metagenome of deep-sea sediment.</title>
        <authorList>
            <person name="Huo Y.-Y."/>
            <person name="Cheng H."/>
            <person name="Wu M."/>
        </authorList>
    </citation>
    <scope>NUCLEOTIDE SEQUENCE</scope>
</reference>
<proteinExistence type="predicted"/>
<protein>
    <submittedName>
        <fullName evidence="2">Uncharacterized protein</fullName>
    </submittedName>
</protein>
<sequence length="47" mass="5249">MADKKSKKLSNTEDEYNDALATADPTTENVDLEKLAKEAMKKFKSLS</sequence>
<evidence type="ECO:0000313" key="2">
    <source>
        <dbReference type="EMBL" id="AFD03290.1"/>
    </source>
</evidence>